<feature type="compositionally biased region" description="Basic residues" evidence="1">
    <location>
        <begin position="89"/>
        <end position="100"/>
    </location>
</feature>
<protein>
    <submittedName>
        <fullName evidence="2">Schlafen family member 13</fullName>
    </submittedName>
</protein>
<reference evidence="2 3" key="1">
    <citation type="submission" date="2019-04" db="EMBL/GenBank/DDBJ databases">
        <title>Draft genome of the big-headed turtle Platysternon megacephalum.</title>
        <authorList>
            <person name="Gong S."/>
        </authorList>
    </citation>
    <scope>NUCLEOTIDE SEQUENCE [LARGE SCALE GENOMIC DNA]</scope>
    <source>
        <strain evidence="2">DO16091913</strain>
        <tissue evidence="2">Muscle</tissue>
    </source>
</reference>
<dbReference type="AlphaFoldDB" id="A0A4D9ES45"/>
<dbReference type="Proteomes" id="UP000297703">
    <property type="component" value="Unassembled WGS sequence"/>
</dbReference>
<accession>A0A4D9ES45</accession>
<feature type="region of interest" description="Disordered" evidence="1">
    <location>
        <begin position="1"/>
        <end position="116"/>
    </location>
</feature>
<keyword evidence="3" id="KW-1185">Reference proteome</keyword>
<name>A0A4D9ES45_9SAUR</name>
<evidence type="ECO:0000256" key="1">
    <source>
        <dbReference type="SAM" id="MobiDB-lite"/>
    </source>
</evidence>
<comment type="caution">
    <text evidence="2">The sequence shown here is derived from an EMBL/GenBank/DDBJ whole genome shotgun (WGS) entry which is preliminary data.</text>
</comment>
<sequence length="116" mass="12771">MELRLEPLRESGGHVSAAMGPGERPRRRARDTGRGPAGKTNGPVGRDIQELPAPRQQGGKIASSTPMAWPMQMLNRVRRPPPPPTHSCKGPRSHWGKQRRVREAEGLRPGQTPFCV</sequence>
<evidence type="ECO:0000313" key="2">
    <source>
        <dbReference type="EMBL" id="TFK13359.1"/>
    </source>
</evidence>
<feature type="compositionally biased region" description="Basic and acidic residues" evidence="1">
    <location>
        <begin position="1"/>
        <end position="12"/>
    </location>
</feature>
<organism evidence="2 3">
    <name type="scientific">Platysternon megacephalum</name>
    <name type="common">big-headed turtle</name>
    <dbReference type="NCBI Taxonomy" id="55544"/>
    <lineage>
        <taxon>Eukaryota</taxon>
        <taxon>Metazoa</taxon>
        <taxon>Chordata</taxon>
        <taxon>Craniata</taxon>
        <taxon>Vertebrata</taxon>
        <taxon>Euteleostomi</taxon>
        <taxon>Archelosauria</taxon>
        <taxon>Testudinata</taxon>
        <taxon>Testudines</taxon>
        <taxon>Cryptodira</taxon>
        <taxon>Durocryptodira</taxon>
        <taxon>Testudinoidea</taxon>
        <taxon>Platysternidae</taxon>
        <taxon>Platysternon</taxon>
    </lineage>
</organism>
<proteinExistence type="predicted"/>
<evidence type="ECO:0000313" key="3">
    <source>
        <dbReference type="Proteomes" id="UP000297703"/>
    </source>
</evidence>
<reference evidence="2 3" key="2">
    <citation type="submission" date="2019-04" db="EMBL/GenBank/DDBJ databases">
        <title>The genome sequence of big-headed turtle.</title>
        <authorList>
            <person name="Gong S."/>
        </authorList>
    </citation>
    <scope>NUCLEOTIDE SEQUENCE [LARGE SCALE GENOMIC DNA]</scope>
    <source>
        <strain evidence="2">DO16091913</strain>
        <tissue evidence="2">Muscle</tissue>
    </source>
</reference>
<gene>
    <name evidence="2" type="ORF">DR999_PMT03314</name>
</gene>
<dbReference type="EMBL" id="QXTE01000016">
    <property type="protein sequence ID" value="TFK13359.1"/>
    <property type="molecule type" value="Genomic_DNA"/>
</dbReference>